<accession>A0A133KDB6</accession>
<evidence type="ECO:0000313" key="2">
    <source>
        <dbReference type="Proteomes" id="UP000070383"/>
    </source>
</evidence>
<dbReference type="PATRIC" id="fig|33036.3.peg.1376"/>
<dbReference type="EMBL" id="LRPM01000048">
    <property type="protein sequence ID" value="KWZ77568.1"/>
    <property type="molecule type" value="Genomic_DNA"/>
</dbReference>
<comment type="caution">
    <text evidence="1">The sequence shown here is derived from an EMBL/GenBank/DDBJ whole genome shotgun (WGS) entry which is preliminary data.</text>
</comment>
<dbReference type="STRING" id="33036.HMPREF3200_01389"/>
<proteinExistence type="predicted"/>
<protein>
    <submittedName>
        <fullName evidence="1">Uncharacterized protein</fullName>
    </submittedName>
</protein>
<dbReference type="AlphaFoldDB" id="A0A133KDB6"/>
<name>A0A133KDB6_9FIRM</name>
<gene>
    <name evidence="1" type="ORF">HMPREF3200_01389</name>
</gene>
<keyword evidence="2" id="KW-1185">Reference proteome</keyword>
<sequence length="58" mass="6938">MDDRTKRKYIMETKEVPIKTNKSSLLIKCKSSEKTYTEEEVKELLRMVIEEKENESNL</sequence>
<evidence type="ECO:0000313" key="1">
    <source>
        <dbReference type="EMBL" id="KWZ77568.1"/>
    </source>
</evidence>
<dbReference type="Proteomes" id="UP000070383">
    <property type="component" value="Unassembled WGS sequence"/>
</dbReference>
<organism evidence="1 2">
    <name type="scientific">Anaerococcus tetradius</name>
    <dbReference type="NCBI Taxonomy" id="33036"/>
    <lineage>
        <taxon>Bacteria</taxon>
        <taxon>Bacillati</taxon>
        <taxon>Bacillota</taxon>
        <taxon>Tissierellia</taxon>
        <taxon>Tissierellales</taxon>
        <taxon>Peptoniphilaceae</taxon>
        <taxon>Anaerococcus</taxon>
    </lineage>
</organism>
<reference evidence="2" key="1">
    <citation type="submission" date="2016-01" db="EMBL/GenBank/DDBJ databases">
        <authorList>
            <person name="Mitreva M."/>
            <person name="Pepin K.H."/>
            <person name="Mihindukulasuriya K.A."/>
            <person name="Fulton R."/>
            <person name="Fronick C."/>
            <person name="O'Laughlin M."/>
            <person name="Miner T."/>
            <person name="Herter B."/>
            <person name="Rosa B.A."/>
            <person name="Cordes M."/>
            <person name="Tomlinson C."/>
            <person name="Wollam A."/>
            <person name="Palsikar V.B."/>
            <person name="Mardis E.R."/>
            <person name="Wilson R.K."/>
        </authorList>
    </citation>
    <scope>NUCLEOTIDE SEQUENCE [LARGE SCALE GENOMIC DNA]</scope>
    <source>
        <strain evidence="2">MJR8151</strain>
    </source>
</reference>
<dbReference type="RefSeq" id="WP_156440788.1">
    <property type="nucleotide sequence ID" value="NZ_CAMPNK010000041.1"/>
</dbReference>